<evidence type="ECO:0000313" key="2">
    <source>
        <dbReference type="EMBL" id="MBB4859819.1"/>
    </source>
</evidence>
<sequence length="163" mass="17549">MRKVAGARKALPRLAGVLACGLFIATRMSQAAAMPTVDGAEQLHRLDVMLQVTSKHCSGSSSDFRSAYAAFSQAHRSAIAKAAQQLRAQLVQRHGSIAAASAFERMNARLAAQYRGGHPWLDCEELQTVTRGLAMVQGSATLIEAADQILPKRQATRFATTRD</sequence>
<protein>
    <recommendedName>
        <fullName evidence="4">S-adenosyl-L-homocysteine hydrolase</fullName>
    </recommendedName>
</protein>
<keyword evidence="3" id="KW-1185">Reference proteome</keyword>
<gene>
    <name evidence="2" type="ORF">HNO88_003151</name>
</gene>
<dbReference type="EMBL" id="JACHLR010000014">
    <property type="protein sequence ID" value="MBB4859819.1"/>
    <property type="molecule type" value="Genomic_DNA"/>
</dbReference>
<evidence type="ECO:0008006" key="4">
    <source>
        <dbReference type="Google" id="ProtNLM"/>
    </source>
</evidence>
<keyword evidence="1" id="KW-0732">Signal</keyword>
<feature type="signal peptide" evidence="1">
    <location>
        <begin position="1"/>
        <end position="31"/>
    </location>
</feature>
<dbReference type="AlphaFoldDB" id="A0A7W7NXU6"/>
<comment type="caution">
    <text evidence="2">The sequence shown here is derived from an EMBL/GenBank/DDBJ whole genome shotgun (WGS) entry which is preliminary data.</text>
</comment>
<name>A0A7W7NXU6_9SPHN</name>
<reference evidence="2 3" key="1">
    <citation type="submission" date="2020-08" db="EMBL/GenBank/DDBJ databases">
        <title>Functional genomics of gut bacteria from endangered species of beetles.</title>
        <authorList>
            <person name="Carlos-Shanley C."/>
        </authorList>
    </citation>
    <scope>NUCLEOTIDE SEQUENCE [LARGE SCALE GENOMIC DNA]</scope>
    <source>
        <strain evidence="2 3">S00245</strain>
    </source>
</reference>
<feature type="chain" id="PRO_5030627709" description="S-adenosyl-L-homocysteine hydrolase" evidence="1">
    <location>
        <begin position="32"/>
        <end position="163"/>
    </location>
</feature>
<accession>A0A7W7NXU6</accession>
<evidence type="ECO:0000313" key="3">
    <source>
        <dbReference type="Proteomes" id="UP000555448"/>
    </source>
</evidence>
<proteinExistence type="predicted"/>
<evidence type="ECO:0000256" key="1">
    <source>
        <dbReference type="SAM" id="SignalP"/>
    </source>
</evidence>
<organism evidence="2 3">
    <name type="scientific">Novosphingobium chloroacetimidivorans</name>
    <dbReference type="NCBI Taxonomy" id="1428314"/>
    <lineage>
        <taxon>Bacteria</taxon>
        <taxon>Pseudomonadati</taxon>
        <taxon>Pseudomonadota</taxon>
        <taxon>Alphaproteobacteria</taxon>
        <taxon>Sphingomonadales</taxon>
        <taxon>Sphingomonadaceae</taxon>
        <taxon>Novosphingobium</taxon>
    </lineage>
</organism>
<dbReference type="Proteomes" id="UP000555448">
    <property type="component" value="Unassembled WGS sequence"/>
</dbReference>
<dbReference type="RefSeq" id="WP_184247432.1">
    <property type="nucleotide sequence ID" value="NZ_JACHLR010000014.1"/>
</dbReference>